<dbReference type="PANTHER" id="PTHR18964:SF149">
    <property type="entry name" value="BIFUNCTIONAL UDP-N-ACETYLGLUCOSAMINE 2-EPIMERASE_N-ACETYLMANNOSAMINE KINASE"/>
    <property type="match status" value="1"/>
</dbReference>
<dbReference type="Gene3D" id="1.10.10.10">
    <property type="entry name" value="Winged helix-like DNA-binding domain superfamily/Winged helix DNA-binding domain"/>
    <property type="match status" value="1"/>
</dbReference>
<accession>A0A7X6A4Z2</accession>
<proteinExistence type="inferred from homology"/>
<dbReference type="EMBL" id="JAASRO010000001">
    <property type="protein sequence ID" value="NIK62001.1"/>
    <property type="molecule type" value="Genomic_DNA"/>
</dbReference>
<evidence type="ECO:0000313" key="3">
    <source>
        <dbReference type="Proteomes" id="UP000555407"/>
    </source>
</evidence>
<dbReference type="InterPro" id="IPR043129">
    <property type="entry name" value="ATPase_NBD"/>
</dbReference>
<dbReference type="SUPFAM" id="SSF53067">
    <property type="entry name" value="Actin-like ATPase domain"/>
    <property type="match status" value="1"/>
</dbReference>
<dbReference type="InterPro" id="IPR036388">
    <property type="entry name" value="WH-like_DNA-bd_sf"/>
</dbReference>
<dbReference type="SUPFAM" id="SSF46785">
    <property type="entry name" value="Winged helix' DNA-binding domain"/>
    <property type="match status" value="1"/>
</dbReference>
<dbReference type="GO" id="GO:0016301">
    <property type="term" value="F:kinase activity"/>
    <property type="evidence" value="ECO:0007669"/>
    <property type="project" value="UniProtKB-KW"/>
</dbReference>
<keyword evidence="2" id="KW-0418">Kinase</keyword>
<comment type="caution">
    <text evidence="2">The sequence shown here is derived from an EMBL/GenBank/DDBJ whole genome shotgun (WGS) entry which is preliminary data.</text>
</comment>
<keyword evidence="2" id="KW-0808">Transferase</keyword>
<dbReference type="InterPro" id="IPR036390">
    <property type="entry name" value="WH_DNA-bd_sf"/>
</dbReference>
<name>A0A7X6A4Z2_9ACTN</name>
<dbReference type="RefSeq" id="WP_167216882.1">
    <property type="nucleotide sequence ID" value="NZ_JAASRO010000001.1"/>
</dbReference>
<dbReference type="InterPro" id="IPR000600">
    <property type="entry name" value="ROK"/>
</dbReference>
<protein>
    <submittedName>
        <fullName evidence="2">Putative NBD/HSP70 family sugar kinase</fullName>
    </submittedName>
</protein>
<gene>
    <name evidence="2" type="ORF">BJY22_007718</name>
</gene>
<dbReference type="Gene3D" id="3.30.420.40">
    <property type="match status" value="2"/>
</dbReference>
<organism evidence="2 3">
    <name type="scientific">Kribbella shirazensis</name>
    <dbReference type="NCBI Taxonomy" id="1105143"/>
    <lineage>
        <taxon>Bacteria</taxon>
        <taxon>Bacillati</taxon>
        <taxon>Actinomycetota</taxon>
        <taxon>Actinomycetes</taxon>
        <taxon>Propionibacteriales</taxon>
        <taxon>Kribbellaceae</taxon>
        <taxon>Kribbella</taxon>
    </lineage>
</organism>
<evidence type="ECO:0000256" key="1">
    <source>
        <dbReference type="ARBA" id="ARBA00006479"/>
    </source>
</evidence>
<dbReference type="Pfam" id="PF00480">
    <property type="entry name" value="ROK"/>
    <property type="match status" value="1"/>
</dbReference>
<dbReference type="AlphaFoldDB" id="A0A7X6A4Z2"/>
<keyword evidence="3" id="KW-1185">Reference proteome</keyword>
<reference evidence="2 3" key="1">
    <citation type="submission" date="2020-03" db="EMBL/GenBank/DDBJ databases">
        <title>Sequencing the genomes of 1000 actinobacteria strains.</title>
        <authorList>
            <person name="Klenk H.-P."/>
        </authorList>
    </citation>
    <scope>NUCLEOTIDE SEQUENCE [LARGE SCALE GENOMIC DNA]</scope>
    <source>
        <strain evidence="2 3">DSM 45490</strain>
    </source>
</reference>
<dbReference type="Proteomes" id="UP000555407">
    <property type="component" value="Unassembled WGS sequence"/>
</dbReference>
<comment type="similarity">
    <text evidence="1">Belongs to the ROK (NagC/XylR) family.</text>
</comment>
<evidence type="ECO:0000313" key="2">
    <source>
        <dbReference type="EMBL" id="NIK62001.1"/>
    </source>
</evidence>
<sequence length="418" mass="44577">MTSTSPGESWTIRPDRGRLRSAQQYDLREQNCSAILRTAMRRGPIARSELSGLTGMATGTVTRLTSLLCEAGLLRELPAEQEHSAPGRPRTPMAIDDREFRVVGVHFGLRRTTVCLLDLRGRLLAETRLPHRRRGFEPLVAQAVEGIQELIAQAPGRILGVGASTGGWVDREAGLVRDHRVLRWHDVPLRDALADGLALPAEVDSSFRALAMAERWFGGAQDVDDLVSLFVGNVVGAGFVLAGQVFRGFRAAAGTVDHLSVGVPAAEVCTCGRRDCLHVVASDLALLARARRAGLIGARGTLEHLVQAARTGDAAADALLVGRAELVGTAAGALVDMLDPEVVVVSGGVVDAPEYLPAVQRGARAYLRDKRPVDVESVVRLSAFGTDGVAVSAASVILDRIYAAPSEFVPSLLELRYG</sequence>
<dbReference type="PANTHER" id="PTHR18964">
    <property type="entry name" value="ROK (REPRESSOR, ORF, KINASE) FAMILY"/>
    <property type="match status" value="1"/>
</dbReference>